<dbReference type="PIRSF" id="PIRSF003299">
    <property type="entry name" value="VirB8_PtlE"/>
    <property type="match status" value="1"/>
</dbReference>
<sequence length="240" mass="27237">MVERGGDTATLTPDKGLDSRYFSEAVRWENDVVRTVKRSRRVAWIVAGFSALLAGLAMACLALLLPLKTFEPYVIEVDKTTGFMEIKRPLAEGDLTQSEAITRMNVVRYVKARETYDPASVQDNFDLAQLLSTGDAQRDLLNLYGPSSPTNPVNRFGRQTRVLPTIKSIQIPNNKTAIVRFSTQRVGQDTGPEEHWVALMHFRYSREPMTNEWRFDNPLGFQIQDYRRDQESVPASEQGH</sequence>
<comment type="caution">
    <text evidence="9">The sequence shown here is derived from an EMBL/GenBank/DDBJ whole genome shotgun (WGS) entry which is preliminary data.</text>
</comment>
<evidence type="ECO:0000256" key="3">
    <source>
        <dbReference type="ARBA" id="ARBA00022692"/>
    </source>
</evidence>
<dbReference type="AlphaFoldDB" id="A0A849VXC5"/>
<feature type="transmembrane region" description="Helical" evidence="7">
    <location>
        <begin position="42"/>
        <end position="65"/>
    </location>
</feature>
<evidence type="ECO:0000256" key="1">
    <source>
        <dbReference type="ARBA" id="ARBA00011070"/>
    </source>
</evidence>
<evidence type="ECO:0000256" key="4">
    <source>
        <dbReference type="ARBA" id="ARBA00022989"/>
    </source>
</evidence>
<dbReference type="InterPro" id="IPR026264">
    <property type="entry name" value="VirB8/PtlE"/>
</dbReference>
<evidence type="ECO:0000256" key="7">
    <source>
        <dbReference type="SAM" id="Phobius"/>
    </source>
</evidence>
<keyword evidence="3 7" id="KW-0812">Transmembrane</keyword>
<keyword evidence="5 7" id="KW-0472">Membrane</keyword>
<dbReference type="SUPFAM" id="SSF54427">
    <property type="entry name" value="NTF2-like"/>
    <property type="match status" value="1"/>
</dbReference>
<evidence type="ECO:0000256" key="2">
    <source>
        <dbReference type="ARBA" id="ARBA00014420"/>
    </source>
</evidence>
<dbReference type="RefSeq" id="WP_174208425.1">
    <property type="nucleotide sequence ID" value="NZ_JABUMX010000006.1"/>
</dbReference>
<proteinExistence type="inferred from homology"/>
<accession>A0A849VXC5</accession>
<comment type="similarity">
    <text evidence="1">Belongs to the virB8 family.</text>
</comment>
<evidence type="ECO:0000256" key="5">
    <source>
        <dbReference type="ARBA" id="ARBA00023136"/>
    </source>
</evidence>
<dbReference type="Proteomes" id="UP000550508">
    <property type="component" value="Unassembled WGS sequence"/>
</dbReference>
<dbReference type="InterPro" id="IPR032710">
    <property type="entry name" value="NTF2-like_dom_sf"/>
</dbReference>
<protein>
    <recommendedName>
        <fullName evidence="2">Type IV secretion system protein virB8</fullName>
    </recommendedName>
</protein>
<evidence type="ECO:0000259" key="8">
    <source>
        <dbReference type="Pfam" id="PF04335"/>
    </source>
</evidence>
<dbReference type="Gene3D" id="3.10.450.230">
    <property type="entry name" value="VirB8 protein"/>
    <property type="match status" value="1"/>
</dbReference>
<dbReference type="EMBL" id="JABUMX010000006">
    <property type="protein sequence ID" value="NTS33454.1"/>
    <property type="molecule type" value="Genomic_DNA"/>
</dbReference>
<reference evidence="9 10" key="1">
    <citation type="submission" date="2020-05" db="EMBL/GenBank/DDBJ databases">
        <authorList>
            <person name="Kim M.K."/>
        </authorList>
    </citation>
    <scope>NUCLEOTIDE SEQUENCE [LARGE SCALE GENOMIC DNA]</scope>
    <source>
        <strain evidence="9 10">BT25</strain>
    </source>
</reference>
<dbReference type="GO" id="GO:0016020">
    <property type="term" value="C:membrane"/>
    <property type="evidence" value="ECO:0007669"/>
    <property type="project" value="InterPro"/>
</dbReference>
<organism evidence="9 10">
    <name type="scientific">Phyllobacterium pellucidum</name>
    <dbReference type="NCBI Taxonomy" id="2740464"/>
    <lineage>
        <taxon>Bacteria</taxon>
        <taxon>Pseudomonadati</taxon>
        <taxon>Pseudomonadota</taxon>
        <taxon>Alphaproteobacteria</taxon>
        <taxon>Hyphomicrobiales</taxon>
        <taxon>Phyllobacteriaceae</taxon>
        <taxon>Phyllobacterium</taxon>
    </lineage>
</organism>
<dbReference type="GO" id="GO:0030255">
    <property type="term" value="P:protein secretion by the type IV secretion system"/>
    <property type="evidence" value="ECO:0007669"/>
    <property type="project" value="InterPro"/>
</dbReference>
<evidence type="ECO:0000256" key="6">
    <source>
        <dbReference type="ARBA" id="ARBA00037847"/>
    </source>
</evidence>
<name>A0A849VXC5_9HYPH</name>
<comment type="subcellular location">
    <subcellularLocation>
        <location evidence="6">Endomembrane system</location>
        <topology evidence="6">Single-pass membrane protein</topology>
    </subcellularLocation>
</comment>
<gene>
    <name evidence="9" type="ORF">HQ945_19540</name>
</gene>
<dbReference type="Pfam" id="PF04335">
    <property type="entry name" value="VirB8"/>
    <property type="match status" value="1"/>
</dbReference>
<keyword evidence="10" id="KW-1185">Reference proteome</keyword>
<dbReference type="GO" id="GO:0012505">
    <property type="term" value="C:endomembrane system"/>
    <property type="evidence" value="ECO:0007669"/>
    <property type="project" value="UniProtKB-SubCell"/>
</dbReference>
<dbReference type="CDD" id="cd16424">
    <property type="entry name" value="VirB8"/>
    <property type="match status" value="1"/>
</dbReference>
<keyword evidence="4 7" id="KW-1133">Transmembrane helix</keyword>
<feature type="domain" description="Bacterial virulence protein VirB8" evidence="8">
    <location>
        <begin position="25"/>
        <end position="231"/>
    </location>
</feature>
<evidence type="ECO:0000313" key="9">
    <source>
        <dbReference type="EMBL" id="NTS33454.1"/>
    </source>
</evidence>
<evidence type="ECO:0000313" key="10">
    <source>
        <dbReference type="Proteomes" id="UP000550508"/>
    </source>
</evidence>
<dbReference type="InterPro" id="IPR007430">
    <property type="entry name" value="VirB8"/>
</dbReference>